<evidence type="ECO:0000256" key="5">
    <source>
        <dbReference type="SAM" id="Phobius"/>
    </source>
</evidence>
<comment type="subcellular location">
    <subcellularLocation>
        <location evidence="1">Membrane</location>
        <topology evidence="1">Multi-pass membrane protein</topology>
    </subcellularLocation>
</comment>
<name>A0ABS4YZJ4_9MICC</name>
<keyword evidence="7" id="KW-1185">Reference proteome</keyword>
<evidence type="ECO:0000256" key="3">
    <source>
        <dbReference type="ARBA" id="ARBA00022989"/>
    </source>
</evidence>
<accession>A0ABS4YZJ4</accession>
<dbReference type="PANTHER" id="PTHR30520:SF2">
    <property type="entry name" value="INNER MEMBRANE PROTEIN YFDC"/>
    <property type="match status" value="1"/>
</dbReference>
<dbReference type="InterPro" id="IPR000292">
    <property type="entry name" value="For/NO2_transpt"/>
</dbReference>
<dbReference type="Pfam" id="PF01226">
    <property type="entry name" value="Form_Nir_trans"/>
    <property type="match status" value="1"/>
</dbReference>
<evidence type="ECO:0000313" key="7">
    <source>
        <dbReference type="Proteomes" id="UP000711614"/>
    </source>
</evidence>
<feature type="transmembrane region" description="Helical" evidence="5">
    <location>
        <begin position="192"/>
        <end position="212"/>
    </location>
</feature>
<dbReference type="InterPro" id="IPR023271">
    <property type="entry name" value="Aquaporin-like"/>
</dbReference>
<keyword evidence="4 5" id="KW-0472">Membrane</keyword>
<evidence type="ECO:0000256" key="2">
    <source>
        <dbReference type="ARBA" id="ARBA00022692"/>
    </source>
</evidence>
<organism evidence="6 7">
    <name type="scientific">Arthrobacter stackebrandtii</name>
    <dbReference type="NCBI Taxonomy" id="272161"/>
    <lineage>
        <taxon>Bacteria</taxon>
        <taxon>Bacillati</taxon>
        <taxon>Actinomycetota</taxon>
        <taxon>Actinomycetes</taxon>
        <taxon>Micrococcales</taxon>
        <taxon>Micrococcaceae</taxon>
        <taxon>Arthrobacter</taxon>
    </lineage>
</organism>
<dbReference type="Gene3D" id="1.20.1080.10">
    <property type="entry name" value="Glycerol uptake facilitator protein"/>
    <property type="match status" value="1"/>
</dbReference>
<dbReference type="PANTHER" id="PTHR30520">
    <property type="entry name" value="FORMATE TRANSPORTER-RELATED"/>
    <property type="match status" value="1"/>
</dbReference>
<feature type="transmembrane region" description="Helical" evidence="5">
    <location>
        <begin position="232"/>
        <end position="257"/>
    </location>
</feature>
<evidence type="ECO:0000256" key="1">
    <source>
        <dbReference type="ARBA" id="ARBA00004141"/>
    </source>
</evidence>
<feature type="transmembrane region" description="Helical" evidence="5">
    <location>
        <begin position="161"/>
        <end position="180"/>
    </location>
</feature>
<sequence length="280" mass="30492">MMNEDGRRRELGDNDGPVEQEIEESFDRIVEEGAQRLARSWTTILVTGAFGGLEIGVGVMAYLAVLHQTHDHLLAGLAFGIGFIALLLAKSELFTEGFLVPIMAVAAKEANFSQLFKLWGGTLVMNLAGGWAFMWIVVQAFPQWKVELHEAATHFVDAGFTWQSVALSVLGGSTITLMTRMQHGTDSDPAKMAAAIAGGFLLAGLQLFHSILDSLLIFGAIHAGAPVGYLDWLGWFAYTLPLNVLGGLLLVTALRLLRNKELIKERRDEAPQEPGADRPH</sequence>
<keyword evidence="3 5" id="KW-1133">Transmembrane helix</keyword>
<feature type="transmembrane region" description="Helical" evidence="5">
    <location>
        <begin position="44"/>
        <end position="66"/>
    </location>
</feature>
<keyword evidence="2 5" id="KW-0812">Transmembrane</keyword>
<reference evidence="6 7" key="1">
    <citation type="submission" date="2021-03" db="EMBL/GenBank/DDBJ databases">
        <title>Sequencing the genomes of 1000 actinobacteria strains.</title>
        <authorList>
            <person name="Klenk H.-P."/>
        </authorList>
    </citation>
    <scope>NUCLEOTIDE SEQUENCE [LARGE SCALE GENOMIC DNA]</scope>
    <source>
        <strain evidence="6 7">DSM 16005</strain>
    </source>
</reference>
<dbReference type="EMBL" id="JAGIOI010000001">
    <property type="protein sequence ID" value="MBP2414221.1"/>
    <property type="molecule type" value="Genomic_DNA"/>
</dbReference>
<feature type="transmembrane region" description="Helical" evidence="5">
    <location>
        <begin position="118"/>
        <end position="141"/>
    </location>
</feature>
<protein>
    <submittedName>
        <fullName evidence="6">Formate/nitrite transporter FocA (FNT family)</fullName>
    </submittedName>
</protein>
<dbReference type="Proteomes" id="UP000711614">
    <property type="component" value="Unassembled WGS sequence"/>
</dbReference>
<gene>
    <name evidence="6" type="ORF">JOF48_003020</name>
</gene>
<comment type="caution">
    <text evidence="6">The sequence shown here is derived from an EMBL/GenBank/DDBJ whole genome shotgun (WGS) entry which is preliminary data.</text>
</comment>
<evidence type="ECO:0000256" key="4">
    <source>
        <dbReference type="ARBA" id="ARBA00023136"/>
    </source>
</evidence>
<proteinExistence type="predicted"/>
<evidence type="ECO:0000313" key="6">
    <source>
        <dbReference type="EMBL" id="MBP2414221.1"/>
    </source>
</evidence>